<reference evidence="1 2" key="1">
    <citation type="submission" date="2015-09" db="EMBL/GenBank/DDBJ databases">
        <authorList>
            <consortium name="Pathogen Informatics"/>
        </authorList>
    </citation>
    <scope>NUCLEOTIDE SEQUENCE [LARGE SCALE GENOMIC DNA]</scope>
    <source>
        <strain evidence="1 2">2789STDY5834880</strain>
    </source>
</reference>
<dbReference type="Pfam" id="PF13182">
    <property type="entry name" value="DUF4007"/>
    <property type="match status" value="1"/>
</dbReference>
<dbReference type="EMBL" id="CZAI01000021">
    <property type="protein sequence ID" value="CUQ24783.1"/>
    <property type="molecule type" value="Genomic_DNA"/>
</dbReference>
<sequence length="281" mass="32999">MRYSFSGHESFHCKSLWLKKGYDFICNKKHFADTDSVVELGVGKNMVSAIRYWLKAFSLTKEDTLTDLAEYIFSTNTGRDPFCEDIATLWVLHYNLVKSQVASIYQLVFIDFQRERREFDKVQLLSFIKRKCSVPEQKNVYNENTVSKDINVFLHSYIEPNDLKQLERYSALLINLGLMREIEKGVYRFQEIDTDSIPDVVILYALCDIKGEDKLLSFDKIQELSLLFCIPIASFLDKVRHIAEVYSDYITYSDNSGIRNIYFKDNIESIHLLDMYYNHEI</sequence>
<protein>
    <submittedName>
        <fullName evidence="1">Uncharacterized protein</fullName>
    </submittedName>
</protein>
<dbReference type="AlphaFoldDB" id="A0A174UQP6"/>
<dbReference type="RefSeq" id="WP_022042743.1">
    <property type="nucleotide sequence ID" value="NZ_CAXSUM010000030.1"/>
</dbReference>
<organism evidence="1 2">
    <name type="scientific">Bacteroides caccae</name>
    <dbReference type="NCBI Taxonomy" id="47678"/>
    <lineage>
        <taxon>Bacteria</taxon>
        <taxon>Pseudomonadati</taxon>
        <taxon>Bacteroidota</taxon>
        <taxon>Bacteroidia</taxon>
        <taxon>Bacteroidales</taxon>
        <taxon>Bacteroidaceae</taxon>
        <taxon>Bacteroides</taxon>
    </lineage>
</organism>
<dbReference type="STRING" id="47678.ERS852494_04436"/>
<evidence type="ECO:0000313" key="2">
    <source>
        <dbReference type="Proteomes" id="UP000095657"/>
    </source>
</evidence>
<accession>A0A174UQP6</accession>
<evidence type="ECO:0000313" key="1">
    <source>
        <dbReference type="EMBL" id="CUQ24783.1"/>
    </source>
</evidence>
<dbReference type="InterPro" id="IPR025248">
    <property type="entry name" value="DUF4007"/>
</dbReference>
<gene>
    <name evidence="1" type="ORF">ERS852494_04436</name>
</gene>
<name>A0A174UQP6_9BACE</name>
<proteinExistence type="predicted"/>
<dbReference type="Proteomes" id="UP000095657">
    <property type="component" value="Unassembled WGS sequence"/>
</dbReference>